<dbReference type="PANTHER" id="PTHR43539:SF78">
    <property type="entry name" value="FLAVIN-CONTAINING MONOOXYGENASE"/>
    <property type="match status" value="1"/>
</dbReference>
<dbReference type="STRING" id="145388.A0A0D2MH15"/>
<comment type="cofactor">
    <cofactor evidence="1">
        <name>FAD</name>
        <dbReference type="ChEBI" id="CHEBI:57692"/>
    </cofactor>
</comment>
<dbReference type="GeneID" id="25740859"/>
<evidence type="ECO:0000256" key="3">
    <source>
        <dbReference type="ARBA" id="ARBA00007588"/>
    </source>
</evidence>
<comment type="catalytic activity">
    <reaction evidence="11">
        <text>L-ornithine + NADH + O2 = N(5)-hydroxy-L-ornithine + NAD(+) + H2O</text>
        <dbReference type="Rhea" id="RHEA:41512"/>
        <dbReference type="ChEBI" id="CHEBI:15377"/>
        <dbReference type="ChEBI" id="CHEBI:15379"/>
        <dbReference type="ChEBI" id="CHEBI:46911"/>
        <dbReference type="ChEBI" id="CHEBI:57540"/>
        <dbReference type="ChEBI" id="CHEBI:57945"/>
        <dbReference type="ChEBI" id="CHEBI:78275"/>
        <dbReference type="EC" id="1.14.13.196"/>
    </reaction>
</comment>
<dbReference type="AlphaFoldDB" id="A0A0D2MH15"/>
<reference evidence="13 14" key="1">
    <citation type="journal article" date="2013" name="BMC Genomics">
        <title>Reconstruction of the lipid metabolism for the microalga Monoraphidium neglectum from its genome sequence reveals characteristics suitable for biofuel production.</title>
        <authorList>
            <person name="Bogen C."/>
            <person name="Al-Dilaimi A."/>
            <person name="Albersmeier A."/>
            <person name="Wichmann J."/>
            <person name="Grundmann M."/>
            <person name="Rupp O."/>
            <person name="Lauersen K.J."/>
            <person name="Blifernez-Klassen O."/>
            <person name="Kalinowski J."/>
            <person name="Goesmann A."/>
            <person name="Mussgnug J.H."/>
            <person name="Kruse O."/>
        </authorList>
    </citation>
    <scope>NUCLEOTIDE SEQUENCE [LARGE SCALE GENOMIC DNA]</scope>
    <source>
        <strain evidence="13 14">SAG 48.87</strain>
    </source>
</reference>
<accession>A0A0D2MH15</accession>
<evidence type="ECO:0000256" key="2">
    <source>
        <dbReference type="ARBA" id="ARBA00004924"/>
    </source>
</evidence>
<dbReference type="Proteomes" id="UP000054498">
    <property type="component" value="Unassembled WGS sequence"/>
</dbReference>
<dbReference type="PANTHER" id="PTHR43539">
    <property type="entry name" value="FLAVIN-BINDING MONOOXYGENASE-LIKE PROTEIN (AFU_ORTHOLOGUE AFUA_4G09220)"/>
    <property type="match status" value="1"/>
</dbReference>
<keyword evidence="12" id="KW-1133">Transmembrane helix</keyword>
<protein>
    <submittedName>
        <fullName evidence="13">Putative flavoprotein involved in K+ transport</fullName>
    </submittedName>
</protein>
<gene>
    <name evidence="13" type="ORF">MNEG_7983</name>
</gene>
<dbReference type="Pfam" id="PF13434">
    <property type="entry name" value="Lys_Orn_oxgnase"/>
    <property type="match status" value="1"/>
</dbReference>
<comment type="similarity">
    <text evidence="4">Belongs to the FMO family.</text>
</comment>
<dbReference type="Pfam" id="PF13450">
    <property type="entry name" value="NAD_binding_8"/>
    <property type="match status" value="1"/>
</dbReference>
<dbReference type="RefSeq" id="XP_013899001.1">
    <property type="nucleotide sequence ID" value="XM_014043547.1"/>
</dbReference>
<keyword evidence="12" id="KW-0472">Membrane</keyword>
<dbReference type="OrthoDB" id="555983at2759"/>
<comment type="similarity">
    <text evidence="3">Belongs to the lysine N(6)-hydroxylase/L-ornithine N(5)-oxygenase family.</text>
</comment>
<dbReference type="SUPFAM" id="SSF51905">
    <property type="entry name" value="FAD/NAD(P)-binding domain"/>
    <property type="match status" value="1"/>
</dbReference>
<comment type="catalytic activity">
    <reaction evidence="10">
        <text>indole-3-pyruvate + NADPH + O2 + H(+) = (indol-3-yl)acetate + CO2 + NADP(+) + H2O</text>
        <dbReference type="Rhea" id="RHEA:34331"/>
        <dbReference type="ChEBI" id="CHEBI:15377"/>
        <dbReference type="ChEBI" id="CHEBI:15378"/>
        <dbReference type="ChEBI" id="CHEBI:15379"/>
        <dbReference type="ChEBI" id="CHEBI:16526"/>
        <dbReference type="ChEBI" id="CHEBI:17640"/>
        <dbReference type="ChEBI" id="CHEBI:30854"/>
        <dbReference type="ChEBI" id="CHEBI:57783"/>
        <dbReference type="ChEBI" id="CHEBI:58349"/>
        <dbReference type="EC" id="1.14.13.168"/>
    </reaction>
</comment>
<keyword evidence="6" id="KW-0274">FAD</keyword>
<dbReference type="InterPro" id="IPR025700">
    <property type="entry name" value="Lys/Orn_oxygenase"/>
</dbReference>
<keyword evidence="14" id="KW-1185">Reference proteome</keyword>
<dbReference type="GO" id="GO:0050660">
    <property type="term" value="F:flavin adenine dinucleotide binding"/>
    <property type="evidence" value="ECO:0007669"/>
    <property type="project" value="TreeGrafter"/>
</dbReference>
<dbReference type="InterPro" id="IPR036188">
    <property type="entry name" value="FAD/NAD-bd_sf"/>
</dbReference>
<evidence type="ECO:0000256" key="8">
    <source>
        <dbReference type="ARBA" id="ARBA00023002"/>
    </source>
</evidence>
<evidence type="ECO:0000256" key="1">
    <source>
        <dbReference type="ARBA" id="ARBA00001974"/>
    </source>
</evidence>
<keyword evidence="7" id="KW-0521">NADP</keyword>
<evidence type="ECO:0000256" key="11">
    <source>
        <dbReference type="ARBA" id="ARBA00049248"/>
    </source>
</evidence>
<evidence type="ECO:0000256" key="12">
    <source>
        <dbReference type="SAM" id="Phobius"/>
    </source>
</evidence>
<name>A0A0D2MH15_9CHLO</name>
<comment type="pathway">
    <text evidence="2">Siderophore biosynthesis.</text>
</comment>
<evidence type="ECO:0000256" key="10">
    <source>
        <dbReference type="ARBA" id="ARBA00047707"/>
    </source>
</evidence>
<feature type="transmembrane region" description="Helical" evidence="12">
    <location>
        <begin position="538"/>
        <end position="559"/>
    </location>
</feature>
<dbReference type="EMBL" id="KK101687">
    <property type="protein sequence ID" value="KIY99981.1"/>
    <property type="molecule type" value="Genomic_DNA"/>
</dbReference>
<comment type="catalytic activity">
    <reaction evidence="9">
        <text>L-ornithine + NADPH + O2 = N(5)-hydroxy-L-ornithine + NADP(+) + H2O</text>
        <dbReference type="Rhea" id="RHEA:41508"/>
        <dbReference type="ChEBI" id="CHEBI:15377"/>
        <dbReference type="ChEBI" id="CHEBI:15379"/>
        <dbReference type="ChEBI" id="CHEBI:46911"/>
        <dbReference type="ChEBI" id="CHEBI:57783"/>
        <dbReference type="ChEBI" id="CHEBI:58349"/>
        <dbReference type="ChEBI" id="CHEBI:78275"/>
        <dbReference type="EC" id="1.14.13.196"/>
    </reaction>
</comment>
<evidence type="ECO:0000256" key="4">
    <source>
        <dbReference type="ARBA" id="ARBA00009183"/>
    </source>
</evidence>
<evidence type="ECO:0000256" key="5">
    <source>
        <dbReference type="ARBA" id="ARBA00022630"/>
    </source>
</evidence>
<evidence type="ECO:0000256" key="6">
    <source>
        <dbReference type="ARBA" id="ARBA00022827"/>
    </source>
</evidence>
<proteinExistence type="inferred from homology"/>
<evidence type="ECO:0000313" key="14">
    <source>
        <dbReference type="Proteomes" id="UP000054498"/>
    </source>
</evidence>
<dbReference type="Gene3D" id="3.50.50.60">
    <property type="entry name" value="FAD/NAD(P)-binding domain"/>
    <property type="match status" value="1"/>
</dbReference>
<keyword evidence="5" id="KW-0285">Flavoprotein</keyword>
<dbReference type="KEGG" id="mng:MNEG_7983"/>
<organism evidence="13 14">
    <name type="scientific">Monoraphidium neglectum</name>
    <dbReference type="NCBI Taxonomy" id="145388"/>
    <lineage>
        <taxon>Eukaryota</taxon>
        <taxon>Viridiplantae</taxon>
        <taxon>Chlorophyta</taxon>
        <taxon>core chlorophytes</taxon>
        <taxon>Chlorophyceae</taxon>
        <taxon>CS clade</taxon>
        <taxon>Sphaeropleales</taxon>
        <taxon>Selenastraceae</taxon>
        <taxon>Monoraphidium</taxon>
    </lineage>
</organism>
<evidence type="ECO:0000256" key="9">
    <source>
        <dbReference type="ARBA" id="ARBA00047598"/>
    </source>
</evidence>
<dbReference type="GO" id="GO:0103075">
    <property type="term" value="F:indole-3-pyruvate monooxygenase activity"/>
    <property type="evidence" value="ECO:0007669"/>
    <property type="project" value="UniProtKB-EC"/>
</dbReference>
<evidence type="ECO:0000256" key="7">
    <source>
        <dbReference type="ARBA" id="ARBA00022857"/>
    </source>
</evidence>
<dbReference type="InterPro" id="IPR050982">
    <property type="entry name" value="Auxin_biosynth/cation_transpt"/>
</dbReference>
<keyword evidence="8" id="KW-0560">Oxidoreductase</keyword>
<evidence type="ECO:0000313" key="13">
    <source>
        <dbReference type="EMBL" id="KIY99981.1"/>
    </source>
</evidence>
<keyword evidence="12" id="KW-0812">Transmembrane</keyword>
<sequence>MIIKKFERATGKSGDLRREPGRGAGMEPDTLPTYEWLIVGAGITGIYALGSFARAERADVLLIEQQDRIGGLWAWIPRWQTVQNDPIDFCTEGFTTRKAVWTADDVVHMLETKVRLQGLLPHIRLGHKLAGYAWSDKEQQWVCQVSRLTDGANLETRARRILLGTGKHARPIIPPIPNDNSVAIMHSSQITDFAAAASGKRVAVVGAGASGLDLCLNSLEAGAAGPVEWILREPKFFSGCEVRTMWPMVMLQLMLGAFALHLLNLAVNLAVFLHHSLAGTRSWVPRAWFDMRRTQYVPGRSLLLRRRKDLSRHAGAEVSKVEGGAVHLSTGEVLHGIDTLLLGTGYAPPERPDGFEKPTNFAAFLATGPKAAGKLLLVASAGPPPHPALLDPATPEAGPRRLLNGVEPLLAAAPLSRARFPFAVWRLRVGLIYMYYRLVHRTTVFFPERIIKLGLVLDNLPRAPPSGVDGAPASAGVEGLGVADDSALTVVIGGETAMLLAEAPGAVQLMLGGDAGGTLPPLLHPSTSLEQAVADDTLGIGFAAAGFLVFYMVGVNLSLNRLGIITPSRVRSAGSSVGALLMGINYVGE</sequence>